<evidence type="ECO:0000256" key="4">
    <source>
        <dbReference type="ARBA" id="ARBA00023315"/>
    </source>
</evidence>
<evidence type="ECO:0000259" key="8">
    <source>
        <dbReference type="Pfam" id="PF00108"/>
    </source>
</evidence>
<dbReference type="Gene3D" id="3.40.47.10">
    <property type="match status" value="2"/>
</dbReference>
<dbReference type="PANTHER" id="PTHR18919">
    <property type="entry name" value="ACETYL-COA C-ACYLTRANSFERASE"/>
    <property type="match status" value="1"/>
</dbReference>
<protein>
    <recommendedName>
        <fullName evidence="2">acetyl-CoA C-acetyltransferase</fullName>
        <ecNumber evidence="2">2.3.1.9</ecNumber>
    </recommendedName>
    <alternativeName>
        <fullName evidence="5">Acetoacetyl-CoA thiolase</fullName>
    </alternativeName>
</protein>
<keyword evidence="3 7" id="KW-0808">Transferase</keyword>
<feature type="domain" description="Thiolase C-terminal" evidence="9">
    <location>
        <begin position="260"/>
        <end position="380"/>
    </location>
</feature>
<dbReference type="Proteomes" id="UP000435187">
    <property type="component" value="Unassembled WGS sequence"/>
</dbReference>
<dbReference type="NCBIfam" id="TIGR01930">
    <property type="entry name" value="AcCoA-C-Actrans"/>
    <property type="match status" value="1"/>
</dbReference>
<evidence type="ECO:0000313" key="10">
    <source>
        <dbReference type="EMBL" id="MRI68552.1"/>
    </source>
</evidence>
<evidence type="ECO:0000256" key="5">
    <source>
        <dbReference type="ARBA" id="ARBA00030755"/>
    </source>
</evidence>
<feature type="active site" description="Acyl-thioester intermediate" evidence="6">
    <location>
        <position position="86"/>
    </location>
</feature>
<dbReference type="InterPro" id="IPR020616">
    <property type="entry name" value="Thiolase_N"/>
</dbReference>
<dbReference type="InterPro" id="IPR020613">
    <property type="entry name" value="Thiolase_CS"/>
</dbReference>
<evidence type="ECO:0000256" key="7">
    <source>
        <dbReference type="RuleBase" id="RU003557"/>
    </source>
</evidence>
<dbReference type="PANTHER" id="PTHR18919:SF107">
    <property type="entry name" value="ACETYL-COA ACETYLTRANSFERASE, CYTOSOLIC"/>
    <property type="match status" value="1"/>
</dbReference>
<dbReference type="Pfam" id="PF00108">
    <property type="entry name" value="Thiolase_N"/>
    <property type="match status" value="1"/>
</dbReference>
<reference evidence="10 11" key="1">
    <citation type="submission" date="2019-10" db="EMBL/GenBank/DDBJ databases">
        <title>Gracilibacillus salitolerans sp. nov., a moderate halophile isolated from a saline soil in northwest China.</title>
        <authorList>
            <person name="Gan L."/>
        </authorList>
    </citation>
    <scope>NUCLEOTIDE SEQUENCE [LARGE SCALE GENOMIC DNA]</scope>
    <source>
        <strain evidence="10 11">TP2-8</strain>
    </source>
</reference>
<dbReference type="GO" id="GO:0003985">
    <property type="term" value="F:acetyl-CoA C-acetyltransferase activity"/>
    <property type="evidence" value="ECO:0007669"/>
    <property type="project" value="UniProtKB-EC"/>
</dbReference>
<dbReference type="EMBL" id="WJEE01000076">
    <property type="protein sequence ID" value="MRI68552.1"/>
    <property type="molecule type" value="Genomic_DNA"/>
</dbReference>
<comment type="caution">
    <text evidence="10">The sequence shown here is derived from an EMBL/GenBank/DDBJ whole genome shotgun (WGS) entry which is preliminary data.</text>
</comment>
<feature type="domain" description="Thiolase N-terminal" evidence="8">
    <location>
        <begin position="3"/>
        <end position="250"/>
    </location>
</feature>
<feature type="active site" description="Proton acceptor" evidence="6">
    <location>
        <position position="338"/>
    </location>
</feature>
<dbReference type="PIRSF" id="PIRSF000429">
    <property type="entry name" value="Ac-CoA_Ac_transf"/>
    <property type="match status" value="1"/>
</dbReference>
<dbReference type="InterPro" id="IPR020617">
    <property type="entry name" value="Thiolase_C"/>
</dbReference>
<keyword evidence="11" id="KW-1185">Reference proteome</keyword>
<dbReference type="PROSITE" id="PS00737">
    <property type="entry name" value="THIOLASE_2"/>
    <property type="match status" value="1"/>
</dbReference>
<feature type="active site" description="Proton acceptor" evidence="6">
    <location>
        <position position="368"/>
    </location>
</feature>
<evidence type="ECO:0000256" key="6">
    <source>
        <dbReference type="PIRSR" id="PIRSR000429-1"/>
    </source>
</evidence>
<dbReference type="PROSITE" id="PS00099">
    <property type="entry name" value="THIOLASE_3"/>
    <property type="match status" value="1"/>
</dbReference>
<dbReference type="InterPro" id="IPR020610">
    <property type="entry name" value="Thiolase_AS"/>
</dbReference>
<comment type="similarity">
    <text evidence="1 7">Belongs to the thiolase-like superfamily. Thiolase family.</text>
</comment>
<name>A0A6N7R5M7_9BACI</name>
<gene>
    <name evidence="10" type="ORF">GH885_19790</name>
</gene>
<dbReference type="InterPro" id="IPR016039">
    <property type="entry name" value="Thiolase-like"/>
</dbReference>
<sequence>MSIVILDGIRTPFGKWNGALAEIDSVSLASHPLHYLMEKHAAIPQIDGVLLAQVIQAGQGQNPARQVAHQAGLNSSTPAITLNNVCLGGVASVIDAVRRTQLEEGSFYIVGGFDSMSNAPHIIPTRSIKGIGHQTITDTLLHDGLWCALSDQSMGALTEQYNGVYNISREEQDQFAALSQQRAASAFEKGLLQEEILPIDGVLANDEGIRPQTTVDKLANLKPAFAKDGTITAGNASQMTDGASLGIVTTAKQAEQIGTAPLAHIIDWAETAGPDASLQTKPADAIQKVLNKQQLTVEDIELFEINEAFASVVIASCKALNIGYDKVNVNGGAIAIGHPLGGTGFRLVLTLAHELKRRGGGKGIASLCGGGGQGIAILIEVPKKGGKQ</sequence>
<dbReference type="CDD" id="cd00751">
    <property type="entry name" value="thiolase"/>
    <property type="match status" value="1"/>
</dbReference>
<evidence type="ECO:0000259" key="9">
    <source>
        <dbReference type="Pfam" id="PF02803"/>
    </source>
</evidence>
<dbReference type="Pfam" id="PF02803">
    <property type="entry name" value="Thiolase_C"/>
    <property type="match status" value="1"/>
</dbReference>
<evidence type="ECO:0000256" key="3">
    <source>
        <dbReference type="ARBA" id="ARBA00022679"/>
    </source>
</evidence>
<evidence type="ECO:0000256" key="2">
    <source>
        <dbReference type="ARBA" id="ARBA00012705"/>
    </source>
</evidence>
<dbReference type="AlphaFoldDB" id="A0A6N7R5M7"/>
<dbReference type="SUPFAM" id="SSF53901">
    <property type="entry name" value="Thiolase-like"/>
    <property type="match status" value="2"/>
</dbReference>
<evidence type="ECO:0000256" key="1">
    <source>
        <dbReference type="ARBA" id="ARBA00010982"/>
    </source>
</evidence>
<dbReference type="EC" id="2.3.1.9" evidence="2"/>
<dbReference type="RefSeq" id="WP_153837020.1">
    <property type="nucleotide sequence ID" value="NZ_JBHUMW010000004.1"/>
</dbReference>
<keyword evidence="4 7" id="KW-0012">Acyltransferase</keyword>
<proteinExistence type="inferred from homology"/>
<organism evidence="10 11">
    <name type="scientific">Gracilibacillus thailandensis</name>
    <dbReference type="NCBI Taxonomy" id="563735"/>
    <lineage>
        <taxon>Bacteria</taxon>
        <taxon>Bacillati</taxon>
        <taxon>Bacillota</taxon>
        <taxon>Bacilli</taxon>
        <taxon>Bacillales</taxon>
        <taxon>Bacillaceae</taxon>
        <taxon>Gracilibacillus</taxon>
    </lineage>
</organism>
<accession>A0A6N7R5M7</accession>
<evidence type="ECO:0000313" key="11">
    <source>
        <dbReference type="Proteomes" id="UP000435187"/>
    </source>
</evidence>
<dbReference type="InterPro" id="IPR002155">
    <property type="entry name" value="Thiolase"/>
</dbReference>